<gene>
    <name evidence="9" type="ORF">BDK89_0454</name>
</gene>
<dbReference type="GO" id="GO:0016301">
    <property type="term" value="F:kinase activity"/>
    <property type="evidence" value="ECO:0007669"/>
    <property type="project" value="UniProtKB-KW"/>
</dbReference>
<evidence type="ECO:0000259" key="7">
    <source>
        <dbReference type="Pfam" id="PF07005"/>
    </source>
</evidence>
<dbReference type="OrthoDB" id="153193at2"/>
<keyword evidence="10" id="KW-1185">Reference proteome</keyword>
<dbReference type="Gene3D" id="3.40.50.10840">
    <property type="entry name" value="Putative sugar-binding, N-terminal domain"/>
    <property type="match status" value="1"/>
</dbReference>
<keyword evidence="4" id="KW-0418">Kinase</keyword>
<dbReference type="InterPro" id="IPR010737">
    <property type="entry name" value="4-carb_acid_sugar_kinase_N"/>
</dbReference>
<comment type="caution">
    <text evidence="9">The sequence shown here is derived from an EMBL/GenBank/DDBJ whole genome shotgun (WGS) entry which is preliminary data.</text>
</comment>
<dbReference type="Proteomes" id="UP000294558">
    <property type="component" value="Unassembled WGS sequence"/>
</dbReference>
<dbReference type="GO" id="GO:0005524">
    <property type="term" value="F:ATP binding"/>
    <property type="evidence" value="ECO:0007669"/>
    <property type="project" value="UniProtKB-KW"/>
</dbReference>
<dbReference type="AlphaFoldDB" id="A0A4R7HVM7"/>
<evidence type="ECO:0000256" key="6">
    <source>
        <dbReference type="ARBA" id="ARBA00023277"/>
    </source>
</evidence>
<dbReference type="Gene3D" id="3.40.980.20">
    <property type="entry name" value="Four-carbon acid sugar kinase, nucleotide binding domain"/>
    <property type="match status" value="1"/>
</dbReference>
<feature type="domain" description="Four-carbon acid sugar kinase N-terminal" evidence="7">
    <location>
        <begin position="32"/>
        <end position="266"/>
    </location>
</feature>
<dbReference type="InterPro" id="IPR031475">
    <property type="entry name" value="NBD_C"/>
</dbReference>
<keyword evidence="2" id="KW-0808">Transferase</keyword>
<dbReference type="InterPro" id="IPR042213">
    <property type="entry name" value="NBD_C_sf"/>
</dbReference>
<evidence type="ECO:0000256" key="2">
    <source>
        <dbReference type="ARBA" id="ARBA00022679"/>
    </source>
</evidence>
<feature type="domain" description="Four-carbon acid sugar kinase nucleotide binding" evidence="8">
    <location>
        <begin position="291"/>
        <end position="450"/>
    </location>
</feature>
<dbReference type="EMBL" id="SOAU01000001">
    <property type="protein sequence ID" value="TDT14895.1"/>
    <property type="molecule type" value="Genomic_DNA"/>
</dbReference>
<dbReference type="InterPro" id="IPR037051">
    <property type="entry name" value="4-carb_acid_sugar_kinase_N_sf"/>
</dbReference>
<evidence type="ECO:0000313" key="10">
    <source>
        <dbReference type="Proteomes" id="UP000294558"/>
    </source>
</evidence>
<organism evidence="9 10">
    <name type="scientific">Ilumatobacter fluminis</name>
    <dbReference type="NCBI Taxonomy" id="467091"/>
    <lineage>
        <taxon>Bacteria</taxon>
        <taxon>Bacillati</taxon>
        <taxon>Actinomycetota</taxon>
        <taxon>Acidimicrobiia</taxon>
        <taxon>Acidimicrobiales</taxon>
        <taxon>Ilumatobacteraceae</taxon>
        <taxon>Ilumatobacter</taxon>
    </lineage>
</organism>
<sequence length="461" mass="49357">MTQLGDLDLGAHLHPDPLQWLRSRQDEDRRLIIVVDDDPTGTQTTAGASIVTSTDADDIEWLVQQQTDLNFVLTNSRAMNVTNARDVNRQIGRLAADAAARHRRPLDLVSRCDSTLRGHFPTEPVALAEGANRPNAVIVFVPFFFEAGRITVDGVHYVVDAGRLIPVADTAFARDAAFGYNTSELTRWVSEKFHNAVQPDDVVRCTLRTIRVGGPSGVADVLQGCPDGSVVVVDSADYRDARVVIAGLRRAQASSDRYVLRTAASALPGLAGLEPAAPVLPPRAANNHGGLVVVGSHVPLTTRQLDKLTATRRTTHLEIDAAELVQGASTAASTVAERAVKLIAQGRSVTVSTSRTRLDGRDPVATASLVADGVCRSVDSIVDRIRPSYVVTKGGITSHRLATEVLGIRRGRVHGPIVPGVPVWVSDVGARWPGLTTVVFPGNVGGDDTLAEVVQLLEERR</sequence>
<dbReference type="Pfam" id="PF17042">
    <property type="entry name" value="NBD_C"/>
    <property type="match status" value="1"/>
</dbReference>
<keyword evidence="5" id="KW-0067">ATP-binding</keyword>
<evidence type="ECO:0000256" key="3">
    <source>
        <dbReference type="ARBA" id="ARBA00022741"/>
    </source>
</evidence>
<dbReference type="RefSeq" id="WP_133867403.1">
    <property type="nucleotide sequence ID" value="NZ_SOAU01000001.1"/>
</dbReference>
<evidence type="ECO:0000313" key="9">
    <source>
        <dbReference type="EMBL" id="TDT14895.1"/>
    </source>
</evidence>
<accession>A0A4R7HVM7</accession>
<keyword evidence="3" id="KW-0547">Nucleotide-binding</keyword>
<evidence type="ECO:0000256" key="1">
    <source>
        <dbReference type="ARBA" id="ARBA00005715"/>
    </source>
</evidence>
<keyword evidence="6" id="KW-0119">Carbohydrate metabolism</keyword>
<evidence type="ECO:0000256" key="5">
    <source>
        <dbReference type="ARBA" id="ARBA00022840"/>
    </source>
</evidence>
<evidence type="ECO:0000256" key="4">
    <source>
        <dbReference type="ARBA" id="ARBA00022777"/>
    </source>
</evidence>
<evidence type="ECO:0000259" key="8">
    <source>
        <dbReference type="Pfam" id="PF17042"/>
    </source>
</evidence>
<proteinExistence type="inferred from homology"/>
<name>A0A4R7HVM7_9ACTN</name>
<dbReference type="Pfam" id="PF07005">
    <property type="entry name" value="SBD_N"/>
    <property type="match status" value="1"/>
</dbReference>
<comment type="similarity">
    <text evidence="1">Belongs to the four-carbon acid sugar kinase family.</text>
</comment>
<dbReference type="SUPFAM" id="SSF142764">
    <property type="entry name" value="YgbK-like"/>
    <property type="match status" value="1"/>
</dbReference>
<reference evidence="9 10" key="1">
    <citation type="submission" date="2019-03" db="EMBL/GenBank/DDBJ databases">
        <title>Sequencing the genomes of 1000 actinobacteria strains.</title>
        <authorList>
            <person name="Klenk H.-P."/>
        </authorList>
    </citation>
    <scope>NUCLEOTIDE SEQUENCE [LARGE SCALE GENOMIC DNA]</scope>
    <source>
        <strain evidence="9 10">DSM 18936</strain>
    </source>
</reference>
<protein>
    <submittedName>
        <fullName evidence="9">Uncharacterized protein YgbK (DUF1537 family)</fullName>
    </submittedName>
</protein>